<dbReference type="HOGENOM" id="CLU_042941_1_0_1"/>
<organism evidence="3 4">
    <name type="scientific">Arthroderma benhamiae (strain ATCC MYA-4681 / CBS 112371)</name>
    <name type="common">Trichophyton mentagrophytes</name>
    <dbReference type="NCBI Taxonomy" id="663331"/>
    <lineage>
        <taxon>Eukaryota</taxon>
        <taxon>Fungi</taxon>
        <taxon>Dikarya</taxon>
        <taxon>Ascomycota</taxon>
        <taxon>Pezizomycotina</taxon>
        <taxon>Eurotiomycetes</taxon>
        <taxon>Eurotiomycetidae</taxon>
        <taxon>Onygenales</taxon>
        <taxon>Arthrodermataceae</taxon>
        <taxon>Trichophyton</taxon>
    </lineage>
</organism>
<reference evidence="4" key="1">
    <citation type="journal article" date="2011" name="Genome Biol.">
        <title>Comparative and functional genomics provide insights into the pathogenicity of dermatophytic fungi.</title>
        <authorList>
            <person name="Burmester A."/>
            <person name="Shelest E."/>
            <person name="Gloeckner G."/>
            <person name="Heddergott C."/>
            <person name="Schindler S."/>
            <person name="Staib P."/>
            <person name="Heidel A."/>
            <person name="Felder M."/>
            <person name="Petzold A."/>
            <person name="Szafranski K."/>
            <person name="Feuermann M."/>
            <person name="Pedruzzi I."/>
            <person name="Priebe S."/>
            <person name="Groth M."/>
            <person name="Winkler R."/>
            <person name="Li W."/>
            <person name="Kniemeyer O."/>
            <person name="Schroeckh V."/>
            <person name="Hertweck C."/>
            <person name="Hube B."/>
            <person name="White T.C."/>
            <person name="Platzer M."/>
            <person name="Guthke R."/>
            <person name="Heitman J."/>
            <person name="Woestemeyer J."/>
            <person name="Zipfel P.F."/>
            <person name="Monod M."/>
            <person name="Brakhage A.A."/>
        </authorList>
    </citation>
    <scope>NUCLEOTIDE SEQUENCE [LARGE SCALE GENOMIC DNA]</scope>
    <source>
        <strain evidence="4">ATCC MYA-4681 / CBS 112371</strain>
    </source>
</reference>
<dbReference type="InterPro" id="IPR021765">
    <property type="entry name" value="UstYa-like"/>
</dbReference>
<dbReference type="PANTHER" id="PTHR33365:SF6">
    <property type="entry name" value="OXIDASE USTYA"/>
    <property type="match status" value="1"/>
</dbReference>
<evidence type="ECO:0000256" key="1">
    <source>
        <dbReference type="ARBA" id="ARBA00035112"/>
    </source>
</evidence>
<proteinExistence type="inferred from homology"/>
<keyword evidence="2" id="KW-0472">Membrane</keyword>
<comment type="similarity">
    <text evidence="1">Belongs to the ustYa family.</text>
</comment>
<dbReference type="OMA" id="WAKERHW"/>
<dbReference type="PANTHER" id="PTHR33365">
    <property type="entry name" value="YALI0B05434P"/>
    <property type="match status" value="1"/>
</dbReference>
<dbReference type="EMBL" id="ABSU01000011">
    <property type="protein sequence ID" value="EFE33199.1"/>
    <property type="molecule type" value="Genomic_DNA"/>
</dbReference>
<dbReference type="eggNOG" id="ENOG502RKCQ">
    <property type="taxonomic scope" value="Eukaryota"/>
</dbReference>
<keyword evidence="4" id="KW-1185">Reference proteome</keyword>
<protein>
    <recommendedName>
        <fullName evidence="5">DUF3328 domain protein</fullName>
    </recommendedName>
</protein>
<evidence type="ECO:0000313" key="3">
    <source>
        <dbReference type="EMBL" id="EFE33199.1"/>
    </source>
</evidence>
<dbReference type="Pfam" id="PF11807">
    <property type="entry name" value="UstYa"/>
    <property type="match status" value="1"/>
</dbReference>
<gene>
    <name evidence="3" type="ORF">ARB_07951</name>
</gene>
<comment type="caution">
    <text evidence="3">The sequence shown here is derived from an EMBL/GenBank/DDBJ whole genome shotgun (WGS) entry which is preliminary data.</text>
</comment>
<name>D4AUN4_ARTBC</name>
<dbReference type="GeneID" id="9521257"/>
<evidence type="ECO:0000313" key="4">
    <source>
        <dbReference type="Proteomes" id="UP000008866"/>
    </source>
</evidence>
<dbReference type="Proteomes" id="UP000008866">
    <property type="component" value="Unassembled WGS sequence"/>
</dbReference>
<dbReference type="GO" id="GO:0043386">
    <property type="term" value="P:mycotoxin biosynthetic process"/>
    <property type="evidence" value="ECO:0007669"/>
    <property type="project" value="InterPro"/>
</dbReference>
<accession>D4AUN4</accession>
<dbReference type="KEGG" id="abe:ARB_07951"/>
<evidence type="ECO:0000256" key="2">
    <source>
        <dbReference type="SAM" id="Phobius"/>
    </source>
</evidence>
<dbReference type="RefSeq" id="XP_003013839.1">
    <property type="nucleotide sequence ID" value="XM_003013793.1"/>
</dbReference>
<evidence type="ECO:0008006" key="5">
    <source>
        <dbReference type="Google" id="ProtNLM"/>
    </source>
</evidence>
<sequence length="359" mass="41034">MEYNNIIYASDSVGGRYPWCHELKESFDTKIISSIFYLSIIEKTFVNMFSFKLMSAKIPYLNRGEEYTSLQNGTSSPGDECEVEDKIPLYLRTTPHNANSGRFWRFSVILLLLITNLTTFAALFSTRHLTSRIEAAEPIHTPNSWGMRSDIPENLTRLICSLFKANLSANDKNFTETDAAWDSMNTAHGFIAVDRKWAKERHWPDSMHLPSDDSKNVYLLEAYHLLHCVLTPVQAVIRRTFWEAINRADKYTFNPPHSAHCIDTLRQYVICKADSTPLYLYGDDTAGDEQYRKCKDWDALRQFATDHSACYMDTPRDADPDTFPFGAHFGHCDDGTDGVVEGERRGNWKHGAVWDGPDA</sequence>
<dbReference type="AlphaFoldDB" id="D4AUN4"/>
<keyword evidence="2" id="KW-1133">Transmembrane helix</keyword>
<feature type="transmembrane region" description="Helical" evidence="2">
    <location>
        <begin position="103"/>
        <end position="124"/>
    </location>
</feature>
<keyword evidence="2" id="KW-0812">Transmembrane</keyword>